<evidence type="ECO:0000256" key="6">
    <source>
        <dbReference type="SAM" id="MobiDB-lite"/>
    </source>
</evidence>
<keyword evidence="4" id="KW-0862">Zinc</keyword>
<keyword evidence="3 5" id="KW-0863">Zinc-finger</keyword>
<dbReference type="PROSITE" id="PS50157">
    <property type="entry name" value="ZINC_FINGER_C2H2_2"/>
    <property type="match status" value="2"/>
</dbReference>
<dbReference type="InterPro" id="IPR036236">
    <property type="entry name" value="Znf_C2H2_sf"/>
</dbReference>
<evidence type="ECO:0000256" key="1">
    <source>
        <dbReference type="ARBA" id="ARBA00022723"/>
    </source>
</evidence>
<protein>
    <submittedName>
        <fullName evidence="9 10">Uncharacterized protein LOC106463755</fullName>
    </submittedName>
</protein>
<evidence type="ECO:0000313" key="12">
    <source>
        <dbReference type="RefSeq" id="XP_013779273.2"/>
    </source>
</evidence>
<evidence type="ECO:0000256" key="4">
    <source>
        <dbReference type="ARBA" id="ARBA00022833"/>
    </source>
</evidence>
<sequence>MLRTMSTSANLTVKKKKELRKILPKSLREICADRLRTMPTRSVHVQLTSDEQVSVLKSDGTPTEVNSTVLDENEERFNQKIPSTLKASLPSNNKPQQTVGDGIKIKNTLQHETLNQELSEKKKHREYPFNPQVRYSTIKRKKVWQVGETCSRLLSVSPNQVVDETADEQSINLASNTSGVLSRECLYLPSSCSSQYLTTEKSSTLSSNVNVLFASTTTMPCSSLSQECLPESEESVSNREQGVLQDRLPTPSEICQENGSTSIASNSEPCVRSSFALLQTPQLSPSQLVIYTDHQTTCELGPDVNGTPVSDEKNKTKVIEPKKGLLLPAQTFSVSPSDISCSTWPVTSEANKTKVITKINKSLSVPSFPVTLSVSEPLDGDGSFRITSNEEHKKCEKLLYCTETVLSDCEIPKEDNSVNVSKCTNAVEDDSIDINLLLQKKQEKNATFVNIRTKDELYQNKRNDINKRILKTSSCCEIQEIVSELIENICDKMSVKNTTLSSNTELEKGYERKDIFREVQETVSELIEKVCDKMSVKNTTLSSNIELEKGYERKEIFREVQRTVSELVENICDKMSVKNTTLSSNIELEKGYERKDIFCEVQETVSELIEKVCDELSEKNKALNINTELEKRCDVNKEIVHISEQCTRFLCLLLERVKTSSEDHHLENICKKSSENISDNKKKRSSKVFFSDKKQEVVKNETTSKEEPNKCQIDSPIFFKYQKNDEVSELVESLPEATPKLLINQGIDSADKQGHKRLSKRVEKFCDLKSNAIGKQKPNNSPEVGMSMNPNYTPNNHPENQKYTNVSQADTSININNRETNSSSYDCVGDGDLEYFCVDNKKIRLLKTYVPLKRLDIFTKADYDEAFRNGGVDAKTTDAIRTNFHLGETDKTICMKSATKKILKENGSEEEYCNKTMSIVYTCTLCPVRKCRQKSIVRHLRYDHGCKGYYKCGYCKYLSSKLNKLKQHVKRDHRGKMMKLSLMYKPETVSLEEKKKVLDDELKTEESFFSATANTNKEYIRSVEKEGEGTSKMKTDSKEKSLIKESKQFNVFVTENSNIVCNKSKKETRRCSLKGKLNIKNEDSQTSVCIVNKQRNASSVIGLKKSDESELSFGSNELIKNKQILFSKIKRNDQKVSKNKLSCPFCEYSIGDRYSLRLHIFREIKYRRLACSICNEQRYDLKEIKAHFKKFHRDQKLSFCQRYDPDTENCIEAFLRNKKNDTVVCQKLPATRNQTLKPQKTRYKYECVICGIKQRDTIDLQRHLYHHKKYQPFKCCHCGKTYISSCSVKNHLQKYHPGLRPDFKIIRIKKIEEWVNKIVSSQQSSKYIESEHEEKHPESGHLFCCWKDCNFVTTDKSKLKYHFMMHFCKRHFSCPYCQVACDTEAGVKSHCDIEHADEKLSSSAKSREPVNLNKKKEKLNLKED</sequence>
<gene>
    <name evidence="9 10 11 12 13 14" type="primary">LOC106463755</name>
</gene>
<feature type="domain" description="C2H2-type" evidence="7">
    <location>
        <begin position="1245"/>
        <end position="1272"/>
    </location>
</feature>
<feature type="compositionally biased region" description="Polar residues" evidence="6">
    <location>
        <begin position="777"/>
        <end position="800"/>
    </location>
</feature>
<dbReference type="PROSITE" id="PS00028">
    <property type="entry name" value="ZINC_FINGER_C2H2_1"/>
    <property type="match status" value="2"/>
</dbReference>
<dbReference type="RefSeq" id="XP_022247043.1">
    <property type="nucleotide sequence ID" value="XM_022391335.1"/>
</dbReference>
<evidence type="ECO:0000313" key="10">
    <source>
        <dbReference type="RefSeq" id="XP_013779271.2"/>
    </source>
</evidence>
<evidence type="ECO:0000256" key="2">
    <source>
        <dbReference type="ARBA" id="ARBA00022737"/>
    </source>
</evidence>
<evidence type="ECO:0000313" key="11">
    <source>
        <dbReference type="RefSeq" id="XP_013779272.2"/>
    </source>
</evidence>
<dbReference type="RefSeq" id="XP_022247042.1">
    <property type="nucleotide sequence ID" value="XM_022391334.1"/>
</dbReference>
<dbReference type="InterPro" id="IPR013087">
    <property type="entry name" value="Znf_C2H2_type"/>
</dbReference>
<organism evidence="8 14">
    <name type="scientific">Limulus polyphemus</name>
    <name type="common">Atlantic horseshoe crab</name>
    <dbReference type="NCBI Taxonomy" id="6850"/>
    <lineage>
        <taxon>Eukaryota</taxon>
        <taxon>Metazoa</taxon>
        <taxon>Ecdysozoa</taxon>
        <taxon>Arthropoda</taxon>
        <taxon>Chelicerata</taxon>
        <taxon>Merostomata</taxon>
        <taxon>Xiphosura</taxon>
        <taxon>Limulidae</taxon>
        <taxon>Limulus</taxon>
    </lineage>
</organism>
<feature type="region of interest" description="Disordered" evidence="6">
    <location>
        <begin position="1397"/>
        <end position="1424"/>
    </location>
</feature>
<evidence type="ECO:0000256" key="5">
    <source>
        <dbReference type="PROSITE-ProRule" id="PRU00042"/>
    </source>
</evidence>
<dbReference type="PANTHER" id="PTHR24403:SF67">
    <property type="entry name" value="FI01116P-RELATED"/>
    <property type="match status" value="1"/>
</dbReference>
<keyword evidence="2" id="KW-0677">Repeat</keyword>
<feature type="domain" description="C2H2-type" evidence="7">
    <location>
        <begin position="1273"/>
        <end position="1301"/>
    </location>
</feature>
<dbReference type="Proteomes" id="UP000694941">
    <property type="component" value="Unplaced"/>
</dbReference>
<dbReference type="RefSeq" id="XP_013779273.2">
    <property type="nucleotide sequence ID" value="XM_013923819.2"/>
</dbReference>
<dbReference type="SUPFAM" id="SSF57667">
    <property type="entry name" value="beta-beta-alpha zinc fingers"/>
    <property type="match status" value="1"/>
</dbReference>
<dbReference type="GeneID" id="106463755"/>
<name>A0ABM1STT7_LIMPO</name>
<evidence type="ECO:0000256" key="3">
    <source>
        <dbReference type="ARBA" id="ARBA00022771"/>
    </source>
</evidence>
<evidence type="ECO:0000259" key="7">
    <source>
        <dbReference type="PROSITE" id="PS50157"/>
    </source>
</evidence>
<evidence type="ECO:0000313" key="9">
    <source>
        <dbReference type="RefSeq" id="XP_013779270.2"/>
    </source>
</evidence>
<dbReference type="SMART" id="SM00355">
    <property type="entry name" value="ZnF_C2H2"/>
    <property type="match status" value="8"/>
</dbReference>
<keyword evidence="8" id="KW-1185">Reference proteome</keyword>
<proteinExistence type="predicted"/>
<evidence type="ECO:0000313" key="8">
    <source>
        <dbReference type="Proteomes" id="UP000694941"/>
    </source>
</evidence>
<keyword evidence="1" id="KW-0479">Metal-binding</keyword>
<dbReference type="RefSeq" id="XP_013779270.2">
    <property type="nucleotide sequence ID" value="XM_013923816.2"/>
</dbReference>
<dbReference type="InterPro" id="IPR050688">
    <property type="entry name" value="Zinc_finger/UBP_domain"/>
</dbReference>
<dbReference type="RefSeq" id="XP_013779271.2">
    <property type="nucleotide sequence ID" value="XM_013923817.2"/>
</dbReference>
<dbReference type="Gene3D" id="3.30.160.60">
    <property type="entry name" value="Classic Zinc Finger"/>
    <property type="match status" value="4"/>
</dbReference>
<accession>A0ABM1STT7</accession>
<dbReference type="PANTHER" id="PTHR24403">
    <property type="entry name" value="ZINC FINGER PROTEIN"/>
    <property type="match status" value="1"/>
</dbReference>
<evidence type="ECO:0000313" key="13">
    <source>
        <dbReference type="RefSeq" id="XP_022247042.1"/>
    </source>
</evidence>
<feature type="compositionally biased region" description="Basic and acidic residues" evidence="6">
    <location>
        <begin position="1397"/>
        <end position="1408"/>
    </location>
</feature>
<evidence type="ECO:0000313" key="14">
    <source>
        <dbReference type="RefSeq" id="XP_022247043.1"/>
    </source>
</evidence>
<dbReference type="RefSeq" id="XP_013779272.2">
    <property type="nucleotide sequence ID" value="XM_013923818.2"/>
</dbReference>
<reference evidence="9 10" key="1">
    <citation type="submission" date="2025-05" db="UniProtKB">
        <authorList>
            <consortium name="RefSeq"/>
        </authorList>
    </citation>
    <scope>IDENTIFICATION</scope>
    <source>
        <tissue evidence="9 10">Muscle</tissue>
    </source>
</reference>
<feature type="region of interest" description="Disordered" evidence="6">
    <location>
        <begin position="772"/>
        <end position="800"/>
    </location>
</feature>